<keyword evidence="2" id="KW-1185">Reference proteome</keyword>
<dbReference type="Proteomes" id="UP000807769">
    <property type="component" value="Unassembled WGS sequence"/>
</dbReference>
<dbReference type="EMBL" id="JABBWG010000055">
    <property type="protein sequence ID" value="KAG1805226.1"/>
    <property type="molecule type" value="Genomic_DNA"/>
</dbReference>
<protein>
    <submittedName>
        <fullName evidence="1">Uncharacterized protein</fullName>
    </submittedName>
</protein>
<reference evidence="1" key="1">
    <citation type="journal article" date="2020" name="New Phytol.">
        <title>Comparative genomics reveals dynamic genome evolution in host specialist ectomycorrhizal fungi.</title>
        <authorList>
            <person name="Lofgren L.A."/>
            <person name="Nguyen N.H."/>
            <person name="Vilgalys R."/>
            <person name="Ruytinx J."/>
            <person name="Liao H.L."/>
            <person name="Branco S."/>
            <person name="Kuo A."/>
            <person name="LaButti K."/>
            <person name="Lipzen A."/>
            <person name="Andreopoulos W."/>
            <person name="Pangilinan J."/>
            <person name="Riley R."/>
            <person name="Hundley H."/>
            <person name="Na H."/>
            <person name="Barry K."/>
            <person name="Grigoriev I.V."/>
            <person name="Stajich J.E."/>
            <person name="Kennedy P.G."/>
        </authorList>
    </citation>
    <scope>NUCLEOTIDE SEQUENCE</scope>
    <source>
        <strain evidence="1">MN1</strain>
    </source>
</reference>
<accession>A0A9P7DX02</accession>
<name>A0A9P7DX02_9AGAM</name>
<dbReference type="AlphaFoldDB" id="A0A9P7DX02"/>
<comment type="caution">
    <text evidence="1">The sequence shown here is derived from an EMBL/GenBank/DDBJ whole genome shotgun (WGS) entry which is preliminary data.</text>
</comment>
<evidence type="ECO:0000313" key="1">
    <source>
        <dbReference type="EMBL" id="KAG1805226.1"/>
    </source>
</evidence>
<evidence type="ECO:0000313" key="2">
    <source>
        <dbReference type="Proteomes" id="UP000807769"/>
    </source>
</evidence>
<gene>
    <name evidence="1" type="ORF">BJ212DRAFT_1486533</name>
</gene>
<dbReference type="OrthoDB" id="2680001at2759"/>
<dbReference type="RefSeq" id="XP_041187148.1">
    <property type="nucleotide sequence ID" value="XM_041341132.1"/>
</dbReference>
<sequence>MPKCKAGHLSNLGGYAEINTKRTKVRKAQKEEKENLNVQASLGQPVDLFLDAAKIMAQQESPLPPSIPALDKIFTTADCDHDSESNEPEVAVNDAKNICRPEYDSCEDDCEGSLDEDGDIFEAEALENGIKSEQGVRVGAAPGTCPEGPQSSTGLAWELWKAPEVIKTLGEATRTLVWTTGLKDGLNQW</sequence>
<dbReference type="GeneID" id="64635148"/>
<organism evidence="1 2">
    <name type="scientific">Suillus subaureus</name>
    <dbReference type="NCBI Taxonomy" id="48587"/>
    <lineage>
        <taxon>Eukaryota</taxon>
        <taxon>Fungi</taxon>
        <taxon>Dikarya</taxon>
        <taxon>Basidiomycota</taxon>
        <taxon>Agaricomycotina</taxon>
        <taxon>Agaricomycetes</taxon>
        <taxon>Agaricomycetidae</taxon>
        <taxon>Boletales</taxon>
        <taxon>Suillineae</taxon>
        <taxon>Suillaceae</taxon>
        <taxon>Suillus</taxon>
    </lineage>
</organism>
<proteinExistence type="predicted"/>